<reference evidence="2" key="1">
    <citation type="journal article" date="2023" name="Nat. Plants">
        <title>Single-cell RNA sequencing provides a high-resolution roadmap for understanding the multicellular compartmentation of specialized metabolism.</title>
        <authorList>
            <person name="Sun S."/>
            <person name="Shen X."/>
            <person name="Li Y."/>
            <person name="Li Y."/>
            <person name="Wang S."/>
            <person name="Li R."/>
            <person name="Zhang H."/>
            <person name="Shen G."/>
            <person name="Guo B."/>
            <person name="Wei J."/>
            <person name="Xu J."/>
            <person name="St-Pierre B."/>
            <person name="Chen S."/>
            <person name="Sun C."/>
        </authorList>
    </citation>
    <scope>NUCLEOTIDE SEQUENCE [LARGE SCALE GENOMIC DNA]</scope>
</reference>
<protein>
    <submittedName>
        <fullName evidence="1">Uncharacterized protein</fullName>
    </submittedName>
</protein>
<accession>A0ACC0C0M9</accession>
<name>A0ACC0C0M9_CATRO</name>
<dbReference type="EMBL" id="CM044702">
    <property type="protein sequence ID" value="KAI5678363.1"/>
    <property type="molecule type" value="Genomic_DNA"/>
</dbReference>
<keyword evidence="2" id="KW-1185">Reference proteome</keyword>
<dbReference type="Proteomes" id="UP001060085">
    <property type="component" value="Linkage Group LG02"/>
</dbReference>
<proteinExistence type="predicted"/>
<sequence length="194" mass="21746">MTRRKDRISYARVLIEVDVAKKLVSEVISRLPDGTIAEQHVLCENILKFCSACQILGHAFEGCSKNPKVKGQTKEKEQKKQPVHTYKQAGTSKNQEELLKDRAKDIRGDSKAGMSKNQENEQEKQPVHKNQEELLKDRAKDISGDSKVAGDKLVLEDGLDMGLQQRELNGAGTTGRRHRRSKSMRDGPRPDSGL</sequence>
<evidence type="ECO:0000313" key="1">
    <source>
        <dbReference type="EMBL" id="KAI5678363.1"/>
    </source>
</evidence>
<evidence type="ECO:0000313" key="2">
    <source>
        <dbReference type="Proteomes" id="UP001060085"/>
    </source>
</evidence>
<organism evidence="1 2">
    <name type="scientific">Catharanthus roseus</name>
    <name type="common">Madagascar periwinkle</name>
    <name type="synonym">Vinca rosea</name>
    <dbReference type="NCBI Taxonomy" id="4058"/>
    <lineage>
        <taxon>Eukaryota</taxon>
        <taxon>Viridiplantae</taxon>
        <taxon>Streptophyta</taxon>
        <taxon>Embryophyta</taxon>
        <taxon>Tracheophyta</taxon>
        <taxon>Spermatophyta</taxon>
        <taxon>Magnoliopsida</taxon>
        <taxon>eudicotyledons</taxon>
        <taxon>Gunneridae</taxon>
        <taxon>Pentapetalae</taxon>
        <taxon>asterids</taxon>
        <taxon>lamiids</taxon>
        <taxon>Gentianales</taxon>
        <taxon>Apocynaceae</taxon>
        <taxon>Rauvolfioideae</taxon>
        <taxon>Vinceae</taxon>
        <taxon>Catharanthinae</taxon>
        <taxon>Catharanthus</taxon>
    </lineage>
</organism>
<comment type="caution">
    <text evidence="1">The sequence shown here is derived from an EMBL/GenBank/DDBJ whole genome shotgun (WGS) entry which is preliminary data.</text>
</comment>
<gene>
    <name evidence="1" type="ORF">M9H77_09313</name>
</gene>